<feature type="transmembrane region" description="Helical" evidence="1">
    <location>
        <begin position="26"/>
        <end position="47"/>
    </location>
</feature>
<feature type="transmembrane region" description="Helical" evidence="1">
    <location>
        <begin position="59"/>
        <end position="81"/>
    </location>
</feature>
<dbReference type="InterPro" id="IPR009495">
    <property type="entry name" value="NrsF"/>
</dbReference>
<feature type="transmembrane region" description="Helical" evidence="1">
    <location>
        <begin position="159"/>
        <end position="178"/>
    </location>
</feature>
<evidence type="ECO:0000256" key="1">
    <source>
        <dbReference type="SAM" id="Phobius"/>
    </source>
</evidence>
<keyword evidence="1" id="KW-1133">Transmembrane helix</keyword>
<feature type="transmembrane region" description="Helical" evidence="1">
    <location>
        <begin position="93"/>
        <end position="113"/>
    </location>
</feature>
<gene>
    <name evidence="2" type="ORF">L4G47_18705</name>
</gene>
<keyword evidence="3" id="KW-1185">Reference proteome</keyword>
<proteinExistence type="predicted"/>
<keyword evidence="1" id="KW-0472">Membrane</keyword>
<reference evidence="2" key="1">
    <citation type="submission" date="2022-01" db="EMBL/GenBank/DDBJ databases">
        <title>Pseudomonas sp. nov. isolated from Antarctic regolith.</title>
        <authorList>
            <person name="Novakova D."/>
            <person name="Sedlar K."/>
        </authorList>
    </citation>
    <scope>NUCLEOTIDE SEQUENCE</scope>
    <source>
        <strain evidence="2">P2647</strain>
    </source>
</reference>
<feature type="transmembrane region" description="Helical" evidence="1">
    <location>
        <begin position="190"/>
        <end position="211"/>
    </location>
</feature>
<comment type="caution">
    <text evidence="2">The sequence shown here is derived from an EMBL/GenBank/DDBJ whole genome shotgun (WGS) entry which is preliminary data.</text>
</comment>
<dbReference type="Proteomes" id="UP001162905">
    <property type="component" value="Unassembled WGS sequence"/>
</dbReference>
<feature type="transmembrane region" description="Helical" evidence="1">
    <location>
        <begin position="125"/>
        <end position="147"/>
    </location>
</feature>
<name>A0ABS9IAY1_9PSED</name>
<evidence type="ECO:0000313" key="2">
    <source>
        <dbReference type="EMBL" id="MCF7544233.1"/>
    </source>
</evidence>
<protein>
    <submittedName>
        <fullName evidence="2">DUF1109 domain-containing protein</fullName>
    </submittedName>
</protein>
<accession>A0ABS9IAY1</accession>
<sequence length="214" mass="22655">MNTDDLVSMLSTGVEPVDPKAIAKRFSLAILIGGVGALLVVMLRFGVRPDLAEVATTPIFWAKIAFPLSLMLGALLMVTRLARPGMSAGGGKLWVTLGVAAIWVGTLYGLAVAPADERVALVLGTTWKVCAFSITLLSVPGFIAVFWALRGLAPTRPKLAGACGGLLASSLATLAYCLHCPEMAVPFWGIWYFLGMLVPTLIGAAMGPRWLRWS</sequence>
<organism evidence="2 3">
    <name type="scientific">Pseudomonas petrae</name>
    <dbReference type="NCBI Taxonomy" id="2912190"/>
    <lineage>
        <taxon>Bacteria</taxon>
        <taxon>Pseudomonadati</taxon>
        <taxon>Pseudomonadota</taxon>
        <taxon>Gammaproteobacteria</taxon>
        <taxon>Pseudomonadales</taxon>
        <taxon>Pseudomonadaceae</taxon>
        <taxon>Pseudomonas</taxon>
    </lineage>
</organism>
<keyword evidence="1" id="KW-0812">Transmembrane</keyword>
<evidence type="ECO:0000313" key="3">
    <source>
        <dbReference type="Proteomes" id="UP001162905"/>
    </source>
</evidence>
<dbReference type="RefSeq" id="WP_237253683.1">
    <property type="nucleotide sequence ID" value="NZ_JAKJXE010000026.1"/>
</dbReference>
<dbReference type="Pfam" id="PF06532">
    <property type="entry name" value="NrsF"/>
    <property type="match status" value="1"/>
</dbReference>
<dbReference type="EMBL" id="JAKJXH010000020">
    <property type="protein sequence ID" value="MCF7544233.1"/>
    <property type="molecule type" value="Genomic_DNA"/>
</dbReference>